<evidence type="ECO:0000259" key="8">
    <source>
        <dbReference type="Pfam" id="PF07687"/>
    </source>
</evidence>
<dbReference type="Pfam" id="PF07687">
    <property type="entry name" value="M20_dimer"/>
    <property type="match status" value="1"/>
</dbReference>
<evidence type="ECO:0000256" key="3">
    <source>
        <dbReference type="ARBA" id="ARBA00006247"/>
    </source>
</evidence>
<evidence type="ECO:0000313" key="10">
    <source>
        <dbReference type="Proteomes" id="UP000075806"/>
    </source>
</evidence>
<dbReference type="InterPro" id="IPR036264">
    <property type="entry name" value="Bact_exopeptidase_dim_dom"/>
</dbReference>
<gene>
    <name evidence="9" type="ORF">AZF04_00230</name>
</gene>
<accession>A0A162F4P4</accession>
<evidence type="ECO:0000256" key="7">
    <source>
        <dbReference type="ARBA" id="ARBA00023285"/>
    </source>
</evidence>
<comment type="cofactor">
    <cofactor evidence="1">
        <name>Co(2+)</name>
        <dbReference type="ChEBI" id="CHEBI:48828"/>
    </cofactor>
</comment>
<comment type="cofactor">
    <cofactor evidence="2">
        <name>Zn(2+)</name>
        <dbReference type="ChEBI" id="CHEBI:29105"/>
    </cofactor>
</comment>
<dbReference type="PANTHER" id="PTHR43808">
    <property type="entry name" value="ACETYLORNITHINE DEACETYLASE"/>
    <property type="match status" value="1"/>
</dbReference>
<keyword evidence="5" id="KW-0378">Hydrolase</keyword>
<keyword evidence="4" id="KW-0479">Metal-binding</keyword>
<keyword evidence="7" id="KW-0170">Cobalt</keyword>
<evidence type="ECO:0000256" key="1">
    <source>
        <dbReference type="ARBA" id="ARBA00001941"/>
    </source>
</evidence>
<comment type="caution">
    <text evidence="9">The sequence shown here is derived from an EMBL/GenBank/DDBJ whole genome shotgun (WGS) entry which is preliminary data.</text>
</comment>
<evidence type="ECO:0000256" key="2">
    <source>
        <dbReference type="ARBA" id="ARBA00001947"/>
    </source>
</evidence>
<protein>
    <submittedName>
        <fullName evidence="9">Acetylornithine deacetylase</fullName>
    </submittedName>
</protein>
<dbReference type="RefSeq" id="WP_061947056.1">
    <property type="nucleotide sequence ID" value="NZ_LTAO01000001.1"/>
</dbReference>
<evidence type="ECO:0000256" key="5">
    <source>
        <dbReference type="ARBA" id="ARBA00022801"/>
    </source>
</evidence>
<dbReference type="NCBIfam" id="TIGR01910">
    <property type="entry name" value="DapE-ArgE"/>
    <property type="match status" value="1"/>
</dbReference>
<dbReference type="GO" id="GO:0046872">
    <property type="term" value="F:metal ion binding"/>
    <property type="evidence" value="ECO:0007669"/>
    <property type="project" value="UniProtKB-KW"/>
</dbReference>
<reference evidence="9" key="1">
    <citation type="submission" date="2016-02" db="EMBL/GenBank/DDBJ databases">
        <title>Genome sequence of Bacillus trypoxylicola KCTC 13244(T).</title>
        <authorList>
            <person name="Jeong H."/>
            <person name="Park S.-H."/>
            <person name="Choi S.-K."/>
        </authorList>
    </citation>
    <scope>NUCLEOTIDE SEQUENCE [LARGE SCALE GENOMIC DNA]</scope>
    <source>
        <strain evidence="9">KCTC 13244</strain>
    </source>
</reference>
<dbReference type="Gene3D" id="3.40.630.10">
    <property type="entry name" value="Zn peptidases"/>
    <property type="match status" value="1"/>
</dbReference>
<name>A0A162F4P4_9BACI</name>
<dbReference type="EMBL" id="LTAO01000001">
    <property type="protein sequence ID" value="KYG34798.1"/>
    <property type="molecule type" value="Genomic_DNA"/>
</dbReference>
<dbReference type="STRING" id="519424.AZF04_00230"/>
<keyword evidence="10" id="KW-1185">Reference proteome</keyword>
<dbReference type="Gene3D" id="3.30.70.360">
    <property type="match status" value="1"/>
</dbReference>
<dbReference type="InterPro" id="IPR050072">
    <property type="entry name" value="Peptidase_M20A"/>
</dbReference>
<sequence>MDTSFITALKKALEKRRAEYTEKLKKLIQVPTTFLNEQHGQRLIEKYISDIGLEVNSFIPNIKVLKKHPSYMSNRDTFENSPIIIGEWKGSGGGNSIILNSHIDVVPTGERNQWYDDPFSGVFQDGFIYGRGATDMKGGTISLLLALQLLSDIQVTLKGDVIFQSVVDEECGGAGTLATILEGYKADGVLIPEPTNQKIFPLQQGSIWFRLKLRGRSAHGGTRYEGVSAIEKAMQVIQQIRQIEMRRNQRINDPLYQNLPIPIPINVGKISGGDWPSSVPDYLEIEGRLGVSPEETIEEAKEEFSYLLSPALLQDPWFEQYPIDIEWFGASWLPGKIEQTHPFMKALVDSFESLYHKKPRIEASPWGTDAGLFSQVAHIPAIVMGPGITELAHFPNEKIKLENVFESAILYAIFLTNWCKLDSD</sequence>
<evidence type="ECO:0000256" key="6">
    <source>
        <dbReference type="ARBA" id="ARBA00022833"/>
    </source>
</evidence>
<dbReference type="OrthoDB" id="9792335at2"/>
<evidence type="ECO:0000256" key="4">
    <source>
        <dbReference type="ARBA" id="ARBA00022723"/>
    </source>
</evidence>
<dbReference type="Proteomes" id="UP000075806">
    <property type="component" value="Unassembled WGS sequence"/>
</dbReference>
<comment type="similarity">
    <text evidence="3">Belongs to the peptidase M20A family.</text>
</comment>
<dbReference type="PANTHER" id="PTHR43808:SF25">
    <property type="entry name" value="PEPTIDASE M20 DIMERISATION DOMAIN-CONTAINING PROTEIN"/>
    <property type="match status" value="1"/>
</dbReference>
<dbReference type="AlphaFoldDB" id="A0A162F4P4"/>
<dbReference type="InterPro" id="IPR002933">
    <property type="entry name" value="Peptidase_M20"/>
</dbReference>
<feature type="domain" description="Peptidase M20 dimerisation" evidence="8">
    <location>
        <begin position="204"/>
        <end position="313"/>
    </location>
</feature>
<keyword evidence="6" id="KW-0862">Zinc</keyword>
<dbReference type="SUPFAM" id="SSF53187">
    <property type="entry name" value="Zn-dependent exopeptidases"/>
    <property type="match status" value="1"/>
</dbReference>
<dbReference type="GO" id="GO:0016787">
    <property type="term" value="F:hydrolase activity"/>
    <property type="evidence" value="ECO:0007669"/>
    <property type="project" value="UniProtKB-KW"/>
</dbReference>
<proteinExistence type="inferred from homology"/>
<dbReference type="InterPro" id="IPR011650">
    <property type="entry name" value="Peptidase_M20_dimer"/>
</dbReference>
<organism evidence="9 10">
    <name type="scientific">Alkalihalobacillus trypoxylicola</name>
    <dbReference type="NCBI Taxonomy" id="519424"/>
    <lineage>
        <taxon>Bacteria</taxon>
        <taxon>Bacillati</taxon>
        <taxon>Bacillota</taxon>
        <taxon>Bacilli</taxon>
        <taxon>Bacillales</taxon>
        <taxon>Bacillaceae</taxon>
        <taxon>Alkalihalobacillus</taxon>
    </lineage>
</organism>
<dbReference type="Pfam" id="PF01546">
    <property type="entry name" value="Peptidase_M20"/>
    <property type="match status" value="1"/>
</dbReference>
<dbReference type="SUPFAM" id="SSF55031">
    <property type="entry name" value="Bacterial exopeptidase dimerisation domain"/>
    <property type="match status" value="1"/>
</dbReference>
<dbReference type="NCBIfam" id="NF005373">
    <property type="entry name" value="PRK06915.1"/>
    <property type="match status" value="1"/>
</dbReference>
<dbReference type="InterPro" id="IPR010182">
    <property type="entry name" value="ArgE/DapE"/>
</dbReference>
<evidence type="ECO:0000313" key="9">
    <source>
        <dbReference type="EMBL" id="KYG34798.1"/>
    </source>
</evidence>